<dbReference type="CDD" id="cd00118">
    <property type="entry name" value="LysM"/>
    <property type="match status" value="2"/>
</dbReference>
<gene>
    <name evidence="3" type="ORF">A3D09_00015</name>
</gene>
<evidence type="ECO:0000313" key="3">
    <source>
        <dbReference type="EMBL" id="OGD70892.1"/>
    </source>
</evidence>
<dbReference type="InterPro" id="IPR050570">
    <property type="entry name" value="Cell_wall_metabolism_enzyme"/>
</dbReference>
<dbReference type="Gene3D" id="2.70.70.10">
    <property type="entry name" value="Glucose Permease (Domain IIA)"/>
    <property type="match status" value="1"/>
</dbReference>
<dbReference type="Pfam" id="PF01551">
    <property type="entry name" value="Peptidase_M23"/>
    <property type="match status" value="1"/>
</dbReference>
<keyword evidence="1" id="KW-0812">Transmembrane</keyword>
<dbReference type="PANTHER" id="PTHR21666:SF270">
    <property type="entry name" value="MUREIN HYDROLASE ACTIVATOR ENVC"/>
    <property type="match status" value="1"/>
</dbReference>
<feature type="transmembrane region" description="Helical" evidence="1">
    <location>
        <begin position="56"/>
        <end position="80"/>
    </location>
</feature>
<dbReference type="InterPro" id="IPR011055">
    <property type="entry name" value="Dup_hybrid_motif"/>
</dbReference>
<dbReference type="PROSITE" id="PS51782">
    <property type="entry name" value="LYSM"/>
    <property type="match status" value="2"/>
</dbReference>
<dbReference type="InterPro" id="IPR016047">
    <property type="entry name" value="M23ase_b-sheet_dom"/>
</dbReference>
<feature type="domain" description="LysM" evidence="2">
    <location>
        <begin position="185"/>
        <end position="233"/>
    </location>
</feature>
<dbReference type="SUPFAM" id="SSF51261">
    <property type="entry name" value="Duplicated hybrid motif"/>
    <property type="match status" value="1"/>
</dbReference>
<sequence length="382" mass="41377">MKKIGQFIDSWFLGFYRFIRLFTVYFLKAYLARIFNGFEGVKGAAVVKMYQQRGKYATIFVHAGVVSVMALGVALGPTLIVDTNQSRAVISSALGNRIVFAEGQDEAKVLGETVTAQDVMTLTQISDKPRSDDVEYEIQSGDTLGSIAEKFGVSQDTIKWENLNIKEWKTLKVAGKILVPPVTGVVHTVKSGENIYSIAKKYNADAQSIVDFPFNAFTNDETFALAVGQRLVVPDGIMPAESLISPQAVTPIARTPDAGSVSATGVWIWPATGRITQPFRSWHKGTDIANHDGGPILAADSGAVIITGWDPTGYGNKVVINHGNGFITLYAHLSRIDVVNGQSVKRGNQIGMMGSTGRSTGTHLHFEIRTTNGIVDPLTLLK</sequence>
<feature type="transmembrane region" description="Helical" evidence="1">
    <location>
        <begin position="15"/>
        <end position="35"/>
    </location>
</feature>
<evidence type="ECO:0000259" key="2">
    <source>
        <dbReference type="PROSITE" id="PS51782"/>
    </source>
</evidence>
<dbReference type="SUPFAM" id="SSF54106">
    <property type="entry name" value="LysM domain"/>
    <property type="match status" value="1"/>
</dbReference>
<dbReference type="Pfam" id="PF01476">
    <property type="entry name" value="LysM"/>
    <property type="match status" value="2"/>
</dbReference>
<dbReference type="InterPro" id="IPR018392">
    <property type="entry name" value="LysM"/>
</dbReference>
<evidence type="ECO:0000313" key="4">
    <source>
        <dbReference type="Proteomes" id="UP000177390"/>
    </source>
</evidence>
<dbReference type="SMART" id="SM00257">
    <property type="entry name" value="LysM"/>
    <property type="match status" value="2"/>
</dbReference>
<protein>
    <recommendedName>
        <fullName evidence="2">LysM domain-containing protein</fullName>
    </recommendedName>
</protein>
<organism evidence="3 4">
    <name type="scientific">Candidatus Collierbacteria bacterium RIFCSPHIGHO2_02_FULL_49_10</name>
    <dbReference type="NCBI Taxonomy" id="1817723"/>
    <lineage>
        <taxon>Bacteria</taxon>
        <taxon>Candidatus Collieribacteriota</taxon>
    </lineage>
</organism>
<keyword evidence="1" id="KW-0472">Membrane</keyword>
<dbReference type="AlphaFoldDB" id="A0A1F5EU26"/>
<dbReference type="GO" id="GO:0004222">
    <property type="term" value="F:metalloendopeptidase activity"/>
    <property type="evidence" value="ECO:0007669"/>
    <property type="project" value="TreeGrafter"/>
</dbReference>
<comment type="caution">
    <text evidence="3">The sequence shown here is derived from an EMBL/GenBank/DDBJ whole genome shotgun (WGS) entry which is preliminary data.</text>
</comment>
<keyword evidence="1" id="KW-1133">Transmembrane helix</keyword>
<evidence type="ECO:0000256" key="1">
    <source>
        <dbReference type="SAM" id="Phobius"/>
    </source>
</evidence>
<dbReference type="Gene3D" id="3.10.350.10">
    <property type="entry name" value="LysM domain"/>
    <property type="match status" value="2"/>
</dbReference>
<proteinExistence type="predicted"/>
<reference evidence="3 4" key="1">
    <citation type="journal article" date="2016" name="Nat. Commun.">
        <title>Thousands of microbial genomes shed light on interconnected biogeochemical processes in an aquifer system.</title>
        <authorList>
            <person name="Anantharaman K."/>
            <person name="Brown C.T."/>
            <person name="Hug L.A."/>
            <person name="Sharon I."/>
            <person name="Castelle C.J."/>
            <person name="Probst A.J."/>
            <person name="Thomas B.C."/>
            <person name="Singh A."/>
            <person name="Wilkins M.J."/>
            <person name="Karaoz U."/>
            <person name="Brodie E.L."/>
            <person name="Williams K.H."/>
            <person name="Hubbard S.S."/>
            <person name="Banfield J.F."/>
        </authorList>
    </citation>
    <scope>NUCLEOTIDE SEQUENCE [LARGE SCALE GENOMIC DNA]</scope>
</reference>
<dbReference type="CDD" id="cd12797">
    <property type="entry name" value="M23_peptidase"/>
    <property type="match status" value="1"/>
</dbReference>
<name>A0A1F5EU26_9BACT</name>
<dbReference type="PANTHER" id="PTHR21666">
    <property type="entry name" value="PEPTIDASE-RELATED"/>
    <property type="match status" value="1"/>
</dbReference>
<dbReference type="Proteomes" id="UP000177390">
    <property type="component" value="Unassembled WGS sequence"/>
</dbReference>
<feature type="domain" description="LysM" evidence="2">
    <location>
        <begin position="134"/>
        <end position="180"/>
    </location>
</feature>
<dbReference type="EMBL" id="MFAH01000040">
    <property type="protein sequence ID" value="OGD70892.1"/>
    <property type="molecule type" value="Genomic_DNA"/>
</dbReference>
<accession>A0A1F5EU26</accession>
<dbReference type="InterPro" id="IPR036779">
    <property type="entry name" value="LysM_dom_sf"/>
</dbReference>